<keyword evidence="8" id="KW-1185">Reference proteome</keyword>
<name>A0A0G3HB40_9CORY</name>
<dbReference type="SUPFAM" id="SSF54373">
    <property type="entry name" value="FAD-linked reductases, C-terminal domain"/>
    <property type="match status" value="1"/>
</dbReference>
<protein>
    <recommendedName>
        <fullName evidence="5">glycine oxidase</fullName>
        <ecNumber evidence="5">1.4.3.19</ecNumber>
    </recommendedName>
</protein>
<dbReference type="RefSeq" id="WP_047253348.1">
    <property type="nucleotide sequence ID" value="NZ_CP011545.1"/>
</dbReference>
<dbReference type="SUPFAM" id="SSF51905">
    <property type="entry name" value="FAD/NAD(P)-binding domain"/>
    <property type="match status" value="1"/>
</dbReference>
<dbReference type="Pfam" id="PF01266">
    <property type="entry name" value="DAO"/>
    <property type="match status" value="1"/>
</dbReference>
<dbReference type="AlphaFoldDB" id="A0A0G3HB40"/>
<dbReference type="PANTHER" id="PTHR13847:SF289">
    <property type="entry name" value="GLYCINE OXIDASE"/>
    <property type="match status" value="1"/>
</dbReference>
<dbReference type="PANTHER" id="PTHR13847">
    <property type="entry name" value="SARCOSINE DEHYDROGENASE-RELATED"/>
    <property type="match status" value="1"/>
</dbReference>
<dbReference type="GO" id="GO:0009229">
    <property type="term" value="P:thiamine diphosphate biosynthetic process"/>
    <property type="evidence" value="ECO:0007669"/>
    <property type="project" value="UniProtKB-UniPathway"/>
</dbReference>
<comment type="catalytic activity">
    <reaction evidence="4">
        <text>glycine + O2 + H2O = glyoxylate + H2O2 + NH4(+)</text>
        <dbReference type="Rhea" id="RHEA:11532"/>
        <dbReference type="ChEBI" id="CHEBI:15377"/>
        <dbReference type="ChEBI" id="CHEBI:15379"/>
        <dbReference type="ChEBI" id="CHEBI:16240"/>
        <dbReference type="ChEBI" id="CHEBI:28938"/>
        <dbReference type="ChEBI" id="CHEBI:36655"/>
        <dbReference type="ChEBI" id="CHEBI:57305"/>
        <dbReference type="EC" id="1.4.3.19"/>
    </reaction>
</comment>
<dbReference type="OrthoDB" id="3214401at2"/>
<reference evidence="8" key="2">
    <citation type="submission" date="2015-05" db="EMBL/GenBank/DDBJ databases">
        <title>Complete genome sequence of Corynebacterium testudinoris DSM 44614, recovered from necrotic lesions in the mouth of a tortoise.</title>
        <authorList>
            <person name="Ruckert C."/>
            <person name="Albersmeier A."/>
            <person name="Winkler A."/>
            <person name="Tauch A."/>
        </authorList>
    </citation>
    <scope>NUCLEOTIDE SEQUENCE [LARGE SCALE GENOMIC DNA]</scope>
    <source>
        <strain evidence="8">DSM 44614</strain>
    </source>
</reference>
<dbReference type="InterPro" id="IPR006076">
    <property type="entry name" value="FAD-dep_OxRdtase"/>
</dbReference>
<evidence type="ECO:0000313" key="8">
    <source>
        <dbReference type="Proteomes" id="UP000035540"/>
    </source>
</evidence>
<dbReference type="STRING" id="136857.CTEST_08415"/>
<evidence type="ECO:0000256" key="2">
    <source>
        <dbReference type="ARBA" id="ARBA00022977"/>
    </source>
</evidence>
<reference evidence="7 8" key="1">
    <citation type="journal article" date="2015" name="Genome Announc.">
        <title>Complete Genome Sequence of the Type Strain Corynebacterium testudinoris DSM 44614, Recovered from Necrotic Lesions in the Mouth of a Tortoise.</title>
        <authorList>
            <person name="Ruckert C."/>
            <person name="Kriete M."/>
            <person name="Jaenicke S."/>
            <person name="Winkler A."/>
            <person name="Tauch A."/>
        </authorList>
    </citation>
    <scope>NUCLEOTIDE SEQUENCE [LARGE SCALE GENOMIC DNA]</scope>
    <source>
        <strain evidence="7 8">DSM 44614</strain>
    </source>
</reference>
<dbReference type="PATRIC" id="fig|136857.5.peg.1672"/>
<proteinExistence type="predicted"/>
<dbReference type="Proteomes" id="UP000035540">
    <property type="component" value="Chromosome"/>
</dbReference>
<gene>
    <name evidence="7" type="ORF">CTEST_08415</name>
</gene>
<dbReference type="GO" id="GO:0050660">
    <property type="term" value="F:flavin adenine dinucleotide binding"/>
    <property type="evidence" value="ECO:0007669"/>
    <property type="project" value="InterPro"/>
</dbReference>
<evidence type="ECO:0000259" key="6">
    <source>
        <dbReference type="Pfam" id="PF01266"/>
    </source>
</evidence>
<dbReference type="InterPro" id="IPR012727">
    <property type="entry name" value="Gly_oxidase_ThiO"/>
</dbReference>
<keyword evidence="2" id="KW-0784">Thiamine biosynthesis</keyword>
<feature type="domain" description="FAD dependent oxidoreductase" evidence="6">
    <location>
        <begin position="4"/>
        <end position="331"/>
    </location>
</feature>
<dbReference type="Gene3D" id="3.50.50.60">
    <property type="entry name" value="FAD/NAD(P)-binding domain"/>
    <property type="match status" value="1"/>
</dbReference>
<evidence type="ECO:0000256" key="3">
    <source>
        <dbReference type="ARBA" id="ARBA00023002"/>
    </source>
</evidence>
<dbReference type="KEGG" id="cted:CTEST_08415"/>
<dbReference type="GO" id="GO:0005737">
    <property type="term" value="C:cytoplasm"/>
    <property type="evidence" value="ECO:0007669"/>
    <property type="project" value="TreeGrafter"/>
</dbReference>
<dbReference type="Gene3D" id="3.30.9.10">
    <property type="entry name" value="D-Amino Acid Oxidase, subunit A, domain 2"/>
    <property type="match status" value="1"/>
</dbReference>
<dbReference type="InterPro" id="IPR036188">
    <property type="entry name" value="FAD/NAD-bd_sf"/>
</dbReference>
<sequence>MTHISVIGGGLIGLSTAFRLGLRGHRVVLFDPTPARGATHHAGGMLAPTAEVVYRQETLFPLMRASAQMYPGLIADVEKHTTFPTGYRTEGTLVVAADRADATQVAELAGYQAAHGMAVERLSVRQARALEPALHPRLAGAVSIPGDHQVSPRTLAAALLDALGHLGVDVIREEIHHLPADGQVVVCNGLDAARLVEGLRLRPVYGDMLRLRVPEHLDPPLTRVVRGYVEGRPVYVIPRADRTIAIGATSREDGRHVPQVAGVHELLRDAIRLVPALEECDFLGASCGARPGTPDDLPYLGRISDRVIVSTGYFRHGILLAALAAQVTVDLIEGNEPAVDLSACLPTRFQEHPC</sequence>
<dbReference type="UniPathway" id="UPA00060"/>
<keyword evidence="3 7" id="KW-0560">Oxidoreductase</keyword>
<dbReference type="NCBIfam" id="TIGR02352">
    <property type="entry name" value="thiamin_ThiO"/>
    <property type="match status" value="1"/>
</dbReference>
<evidence type="ECO:0000256" key="4">
    <source>
        <dbReference type="ARBA" id="ARBA00049872"/>
    </source>
</evidence>
<evidence type="ECO:0000256" key="1">
    <source>
        <dbReference type="ARBA" id="ARBA00004948"/>
    </source>
</evidence>
<comment type="pathway">
    <text evidence="1">Cofactor biosynthesis; thiamine diphosphate biosynthesis.</text>
</comment>
<dbReference type="GO" id="GO:0009228">
    <property type="term" value="P:thiamine biosynthetic process"/>
    <property type="evidence" value="ECO:0007669"/>
    <property type="project" value="UniProtKB-KW"/>
</dbReference>
<dbReference type="EC" id="1.4.3.19" evidence="5"/>
<organism evidence="7 8">
    <name type="scientific">Corynebacterium testudinoris</name>
    <dbReference type="NCBI Taxonomy" id="136857"/>
    <lineage>
        <taxon>Bacteria</taxon>
        <taxon>Bacillati</taxon>
        <taxon>Actinomycetota</taxon>
        <taxon>Actinomycetes</taxon>
        <taxon>Mycobacteriales</taxon>
        <taxon>Corynebacteriaceae</taxon>
        <taxon>Corynebacterium</taxon>
    </lineage>
</organism>
<dbReference type="GO" id="GO:0043799">
    <property type="term" value="F:glycine oxidase activity"/>
    <property type="evidence" value="ECO:0007669"/>
    <property type="project" value="UniProtKB-EC"/>
</dbReference>
<evidence type="ECO:0000313" key="7">
    <source>
        <dbReference type="EMBL" id="AKK09113.1"/>
    </source>
</evidence>
<dbReference type="EMBL" id="CP011545">
    <property type="protein sequence ID" value="AKK09113.1"/>
    <property type="molecule type" value="Genomic_DNA"/>
</dbReference>
<accession>A0A0G3HB40</accession>
<evidence type="ECO:0000256" key="5">
    <source>
        <dbReference type="ARBA" id="ARBA00050018"/>
    </source>
</evidence>